<dbReference type="RefSeq" id="WP_307223283.1">
    <property type="nucleotide sequence ID" value="NZ_CP116940.1"/>
</dbReference>
<evidence type="ECO:0000256" key="1">
    <source>
        <dbReference type="ARBA" id="ARBA00001933"/>
    </source>
</evidence>
<dbReference type="InterPro" id="IPR015422">
    <property type="entry name" value="PyrdxlP-dep_Trfase_small"/>
</dbReference>
<keyword evidence="4 7" id="KW-0456">Lyase</keyword>
<evidence type="ECO:0000256" key="4">
    <source>
        <dbReference type="ARBA" id="ARBA00023239"/>
    </source>
</evidence>
<dbReference type="Pfam" id="PF00155">
    <property type="entry name" value="Aminotran_1_2"/>
    <property type="match status" value="1"/>
</dbReference>
<dbReference type="EC" id="4.4.1.13" evidence="2"/>
<dbReference type="SUPFAM" id="SSF53383">
    <property type="entry name" value="PLP-dependent transferases"/>
    <property type="match status" value="1"/>
</dbReference>
<dbReference type="Gene3D" id="3.90.1150.10">
    <property type="entry name" value="Aspartate Aminotransferase, domain 1"/>
    <property type="match status" value="1"/>
</dbReference>
<dbReference type="InterPro" id="IPR004839">
    <property type="entry name" value="Aminotransferase_I/II_large"/>
</dbReference>
<comment type="caution">
    <text evidence="7">The sequence shown here is derived from an EMBL/GenBank/DDBJ whole genome shotgun (WGS) entry which is preliminary data.</text>
</comment>
<dbReference type="EMBL" id="JAUSUE010000005">
    <property type="protein sequence ID" value="MDQ0203259.1"/>
    <property type="molecule type" value="Genomic_DNA"/>
</dbReference>
<dbReference type="InterPro" id="IPR015421">
    <property type="entry name" value="PyrdxlP-dep_Trfase_major"/>
</dbReference>
<proteinExistence type="inferred from homology"/>
<comment type="cofactor">
    <cofactor evidence="1">
        <name>pyridoxal 5'-phosphate</name>
        <dbReference type="ChEBI" id="CHEBI:597326"/>
    </cofactor>
</comment>
<evidence type="ECO:0000256" key="3">
    <source>
        <dbReference type="ARBA" id="ARBA00022898"/>
    </source>
</evidence>
<reference evidence="7 8" key="1">
    <citation type="submission" date="2023-07" db="EMBL/GenBank/DDBJ databases">
        <title>Genomic Encyclopedia of Type Strains, Phase IV (KMG-IV): sequencing the most valuable type-strain genomes for metagenomic binning, comparative biology and taxonomic classification.</title>
        <authorList>
            <person name="Goeker M."/>
        </authorList>
    </citation>
    <scope>NUCLEOTIDE SEQUENCE [LARGE SCALE GENOMIC DNA]</scope>
    <source>
        <strain evidence="7 8">DSM 16980</strain>
    </source>
</reference>
<evidence type="ECO:0000313" key="7">
    <source>
        <dbReference type="EMBL" id="MDQ0203259.1"/>
    </source>
</evidence>
<dbReference type="PANTHER" id="PTHR43525">
    <property type="entry name" value="PROTEIN MALY"/>
    <property type="match status" value="1"/>
</dbReference>
<dbReference type="InterPro" id="IPR051798">
    <property type="entry name" value="Class-II_PLP-Dep_Aminotrans"/>
</dbReference>
<dbReference type="GO" id="GO:0016829">
    <property type="term" value="F:lyase activity"/>
    <property type="evidence" value="ECO:0007669"/>
    <property type="project" value="UniProtKB-KW"/>
</dbReference>
<evidence type="ECO:0000313" key="8">
    <source>
        <dbReference type="Proteomes" id="UP001239167"/>
    </source>
</evidence>
<dbReference type="PANTHER" id="PTHR43525:SF1">
    <property type="entry name" value="PROTEIN MALY"/>
    <property type="match status" value="1"/>
</dbReference>
<protein>
    <recommendedName>
        <fullName evidence="2">cysteine-S-conjugate beta-lyase</fullName>
        <ecNumber evidence="2">4.4.1.13</ecNumber>
    </recommendedName>
</protein>
<dbReference type="NCBIfam" id="TIGR04350">
    <property type="entry name" value="C_S_lyase_PatB"/>
    <property type="match status" value="1"/>
</dbReference>
<dbReference type="InterPro" id="IPR027619">
    <property type="entry name" value="C-S_lyase_PatB-like"/>
</dbReference>
<gene>
    <name evidence="7" type="ORF">J2S01_000975</name>
</gene>
<organism evidence="7 8">
    <name type="scientific">Pectinatus haikarae</name>
    <dbReference type="NCBI Taxonomy" id="349096"/>
    <lineage>
        <taxon>Bacteria</taxon>
        <taxon>Bacillati</taxon>
        <taxon>Bacillota</taxon>
        <taxon>Negativicutes</taxon>
        <taxon>Selenomonadales</taxon>
        <taxon>Selenomonadaceae</taxon>
        <taxon>Pectinatus</taxon>
    </lineage>
</organism>
<dbReference type="Proteomes" id="UP001239167">
    <property type="component" value="Unassembled WGS sequence"/>
</dbReference>
<keyword evidence="3" id="KW-0663">Pyridoxal phosphate</keyword>
<evidence type="ECO:0000256" key="5">
    <source>
        <dbReference type="ARBA" id="ARBA00037974"/>
    </source>
</evidence>
<keyword evidence="8" id="KW-1185">Reference proteome</keyword>
<dbReference type="InterPro" id="IPR015424">
    <property type="entry name" value="PyrdxlP-dep_Trfase"/>
</dbReference>
<name>A0ABT9Y6C0_9FIRM</name>
<dbReference type="Gene3D" id="3.40.640.10">
    <property type="entry name" value="Type I PLP-dependent aspartate aminotransferase-like (Major domain)"/>
    <property type="match status" value="1"/>
</dbReference>
<feature type="domain" description="Aminotransferase class I/classII large" evidence="6">
    <location>
        <begin position="31"/>
        <end position="382"/>
    </location>
</feature>
<accession>A0ABT9Y6C0</accession>
<comment type="similarity">
    <text evidence="5">Belongs to the class-II pyridoxal-phosphate-dependent aminotransferase family. MalY/PatB cystathionine beta-lyase subfamily.</text>
</comment>
<evidence type="ECO:0000259" key="6">
    <source>
        <dbReference type="Pfam" id="PF00155"/>
    </source>
</evidence>
<evidence type="ECO:0000256" key="2">
    <source>
        <dbReference type="ARBA" id="ARBA00012224"/>
    </source>
</evidence>
<dbReference type="CDD" id="cd00609">
    <property type="entry name" value="AAT_like"/>
    <property type="match status" value="1"/>
</dbReference>
<sequence length="394" mass="44485">MYDFSSCPDRENSGSAKWAAMKKVAPQISSDIIPLSVADMELPTAPEIISGLQDYLSGAVLGYTIPTNEYLQAVCGWMLRRHEFEISPEWIVSSPGVVPAIFNSIRSYTKKGDGVIVMTPVYYPFYRAITENKRRIVKNPLLHTGSTYHINFDDLEQKARSEQNKLLILCSPHNPVGRIWTNEELQRVADICLKNNVLVIADEIHSDIIMPGHRHTVFATLSEDAADNCLICTAPSKTFNLAGLQVSNIIIKNDLIRRKFIKTAVKAGYGTLNVLGYKACEIAYTKCEAWLEQLLKLIDGNRKLCENFMEKNIPQIKITKLEGTYLQWWDCRKLNMEKNELESFMTKKASLFFDEGYIFGKEGEGYERINLACPAKALDSALLRLKNALSVKSK</sequence>